<accession>K0T8F3</accession>
<dbReference type="SUPFAM" id="SSF56219">
    <property type="entry name" value="DNase I-like"/>
    <property type="match status" value="1"/>
</dbReference>
<evidence type="ECO:0000259" key="2">
    <source>
        <dbReference type="Pfam" id="PF03372"/>
    </source>
</evidence>
<dbReference type="OrthoDB" id="206205at2759"/>
<feature type="domain" description="Endonuclease/exonuclease/phosphatase" evidence="2">
    <location>
        <begin position="105"/>
        <end position="283"/>
    </location>
</feature>
<gene>
    <name evidence="3" type="ORF">THAOC_04487</name>
</gene>
<dbReference type="eggNOG" id="ENOG502S9DN">
    <property type="taxonomic scope" value="Eukaryota"/>
</dbReference>
<dbReference type="AlphaFoldDB" id="K0T8F3"/>
<evidence type="ECO:0000313" key="4">
    <source>
        <dbReference type="Proteomes" id="UP000266841"/>
    </source>
</evidence>
<protein>
    <recommendedName>
        <fullName evidence="2">Endonuclease/exonuclease/phosphatase domain-containing protein</fullName>
    </recommendedName>
</protein>
<proteinExistence type="predicted"/>
<reference evidence="3 4" key="1">
    <citation type="journal article" date="2012" name="Genome Biol.">
        <title>Genome and low-iron response of an oceanic diatom adapted to chronic iron limitation.</title>
        <authorList>
            <person name="Lommer M."/>
            <person name="Specht M."/>
            <person name="Roy A.S."/>
            <person name="Kraemer L."/>
            <person name="Andreson R."/>
            <person name="Gutowska M.A."/>
            <person name="Wolf J."/>
            <person name="Bergner S.V."/>
            <person name="Schilhabel M.B."/>
            <person name="Klostermeier U.C."/>
            <person name="Beiko R.G."/>
            <person name="Rosenstiel P."/>
            <person name="Hippler M."/>
            <person name="Laroche J."/>
        </authorList>
    </citation>
    <scope>NUCLEOTIDE SEQUENCE [LARGE SCALE GENOMIC DNA]</scope>
    <source>
        <strain evidence="3 4">CCMP1005</strain>
    </source>
</reference>
<dbReference type="PANTHER" id="PTHR12121">
    <property type="entry name" value="CARBON CATABOLITE REPRESSOR PROTEIN 4"/>
    <property type="match status" value="1"/>
</dbReference>
<keyword evidence="4" id="KW-1185">Reference proteome</keyword>
<name>K0T8F3_THAOC</name>
<feature type="region of interest" description="Disordered" evidence="1">
    <location>
        <begin position="337"/>
        <end position="361"/>
    </location>
</feature>
<dbReference type="Pfam" id="PF03372">
    <property type="entry name" value="Exo_endo_phos"/>
    <property type="match status" value="1"/>
</dbReference>
<dbReference type="PANTHER" id="PTHR12121:SF37">
    <property type="entry name" value="2',5'-PHOSPHODIESTERASE 12"/>
    <property type="match status" value="1"/>
</dbReference>
<sequence>MQLQLERANLVVDDKGDPSHFDLPGWIMPLVTGSGYGVILPPQQSLEKIAQRNRRVLSSDSAITNAIFYQEQKWATCNDRDMIADNTCVTQRFVPSGESDAEPITISSIHLDANDEEKRVLKLQRCLELAPKFSPLVIAGDFNAEMLAGSCCHALLSSEDLQQTSQPLPPIDSEQLKIECTKALRMPVNSSPPQDEMTKWREMYDSARKFANEQHWNLSRADTGPTRAAFDHDTRAREMAQWRLDHILFTSTTLTPIARWSTLEDDEYSRTLGLPNDKVPSDHLPIAVVFERRNHARLSSEARRGLIDRIKSMDARHEEEQANLAEDSAEKLSLLKGQSSNEHEANGEKKKKRQKPSPAIMEQIRSGRAAMKVLKQSQSAEREGLMSGLTVLEKMELNHYHGDFAG</sequence>
<dbReference type="InterPro" id="IPR005135">
    <property type="entry name" value="Endo/exonuclease/phosphatase"/>
</dbReference>
<dbReference type="GO" id="GO:0000288">
    <property type="term" value="P:nuclear-transcribed mRNA catabolic process, deadenylation-dependent decay"/>
    <property type="evidence" value="ECO:0007669"/>
    <property type="project" value="TreeGrafter"/>
</dbReference>
<dbReference type="Gene3D" id="3.60.10.10">
    <property type="entry name" value="Endonuclease/exonuclease/phosphatase"/>
    <property type="match status" value="1"/>
</dbReference>
<evidence type="ECO:0000313" key="3">
    <source>
        <dbReference type="EMBL" id="EJK73865.1"/>
    </source>
</evidence>
<organism evidence="3 4">
    <name type="scientific">Thalassiosira oceanica</name>
    <name type="common">Marine diatom</name>
    <dbReference type="NCBI Taxonomy" id="159749"/>
    <lineage>
        <taxon>Eukaryota</taxon>
        <taxon>Sar</taxon>
        <taxon>Stramenopiles</taxon>
        <taxon>Ochrophyta</taxon>
        <taxon>Bacillariophyta</taxon>
        <taxon>Coscinodiscophyceae</taxon>
        <taxon>Thalassiosirophycidae</taxon>
        <taxon>Thalassiosirales</taxon>
        <taxon>Thalassiosiraceae</taxon>
        <taxon>Thalassiosira</taxon>
    </lineage>
</organism>
<dbReference type="GO" id="GO:0005739">
    <property type="term" value="C:mitochondrion"/>
    <property type="evidence" value="ECO:0007669"/>
    <property type="project" value="TreeGrafter"/>
</dbReference>
<comment type="caution">
    <text evidence="3">The sequence shown here is derived from an EMBL/GenBank/DDBJ whole genome shotgun (WGS) entry which is preliminary data.</text>
</comment>
<dbReference type="Proteomes" id="UP000266841">
    <property type="component" value="Unassembled WGS sequence"/>
</dbReference>
<evidence type="ECO:0000256" key="1">
    <source>
        <dbReference type="SAM" id="MobiDB-lite"/>
    </source>
</evidence>
<dbReference type="OMA" id="FANEQHW"/>
<dbReference type="EMBL" id="AGNL01004145">
    <property type="protein sequence ID" value="EJK73865.1"/>
    <property type="molecule type" value="Genomic_DNA"/>
</dbReference>
<dbReference type="InterPro" id="IPR036691">
    <property type="entry name" value="Endo/exonu/phosph_ase_sf"/>
</dbReference>
<dbReference type="InterPro" id="IPR050410">
    <property type="entry name" value="CCR4/nocturin_mRNA_transcr"/>
</dbReference>
<dbReference type="GO" id="GO:0000175">
    <property type="term" value="F:3'-5'-RNA exonuclease activity"/>
    <property type="evidence" value="ECO:0007669"/>
    <property type="project" value="TreeGrafter"/>
</dbReference>